<evidence type="ECO:0000256" key="1">
    <source>
        <dbReference type="SAM" id="MobiDB-lite"/>
    </source>
</evidence>
<feature type="compositionally biased region" description="Basic and acidic residues" evidence="1">
    <location>
        <begin position="225"/>
        <end position="235"/>
    </location>
</feature>
<comment type="caution">
    <text evidence="2">The sequence shown here is derived from an EMBL/GenBank/DDBJ whole genome shotgun (WGS) entry which is preliminary data.</text>
</comment>
<gene>
    <name evidence="2" type="ORF">QPX42_04175</name>
</gene>
<sequence length="420" mass="45744">MQLAQFSTPIQSRQEPSDFTPQAQNLPESQFIPSDEIRDFVLAANVAAQDAAKDPAASTAPERVVSQLAGSAESATYLFALCENAPLGEVSELSYPLISSTEPPQQSGIRGHAWPGGEPNFAGFIHLTLPLLEDTTIAEIECVLDLDLLPLPGERASKKATAVAKCLLAYAEDIAIQFGRTRAQITLHYPANHPPSADPFYFAITHAGYQQHLGHVQAFIPVEKQEQKPVTDTRNSRGPSSTGLSSTGLSSRELNYEIVTWLDFAITEKYSSQIRELLTIASVDVPNGGLELEPIHWTPSRMAQAAKRLRARGGTTLLVGIVDKHTGKICALTEIARHYGSDPSVAEWTLTVTARENRNQGLAKLVKRHAIAAARAHWPSVQRIYGSVPEQPDQMRAIYRALGASEFSCSSTWEKSLDAN</sequence>
<evidence type="ECO:0000313" key="3">
    <source>
        <dbReference type="Proteomes" id="UP001224412"/>
    </source>
</evidence>
<name>A0AAP4F587_9CORY</name>
<dbReference type="InterPro" id="IPR016181">
    <property type="entry name" value="Acyl_CoA_acyltransferase"/>
</dbReference>
<reference evidence="2" key="1">
    <citation type="submission" date="2023-05" db="EMBL/GenBank/DDBJ databases">
        <title>Metabolic capabilities are highly conserved among human nasal-associated Corynebacterium species in pangenomic analyses.</title>
        <authorList>
            <person name="Tran T.H."/>
            <person name="Roberts A.Q."/>
            <person name="Escapa I.F."/>
            <person name="Gao W."/>
            <person name="Conlan S."/>
            <person name="Kong H."/>
            <person name="Segre J.A."/>
            <person name="Kelly M.S."/>
            <person name="Lemon K.P."/>
        </authorList>
    </citation>
    <scope>NUCLEOTIDE SEQUENCE</scope>
    <source>
        <strain evidence="2">KPL2773</strain>
    </source>
</reference>
<dbReference type="RefSeq" id="WP_284599266.1">
    <property type="nucleotide sequence ID" value="NZ_JASNVH010000005.1"/>
</dbReference>
<accession>A0AAP4F587</accession>
<evidence type="ECO:0000313" key="2">
    <source>
        <dbReference type="EMBL" id="MDK4306749.1"/>
    </source>
</evidence>
<dbReference type="AlphaFoldDB" id="A0AAP4F587"/>
<dbReference type="EMBL" id="JASNVH010000005">
    <property type="protein sequence ID" value="MDK4306749.1"/>
    <property type="molecule type" value="Genomic_DNA"/>
</dbReference>
<organism evidence="2 3">
    <name type="scientific">Corynebacterium pseudodiphtheriticum</name>
    <dbReference type="NCBI Taxonomy" id="37637"/>
    <lineage>
        <taxon>Bacteria</taxon>
        <taxon>Bacillati</taxon>
        <taxon>Actinomycetota</taxon>
        <taxon>Actinomycetes</taxon>
        <taxon>Mycobacteriales</taxon>
        <taxon>Corynebacteriaceae</taxon>
        <taxon>Corynebacterium</taxon>
    </lineage>
</organism>
<dbReference type="Gene3D" id="3.40.630.30">
    <property type="match status" value="1"/>
</dbReference>
<dbReference type="SUPFAM" id="SSF55729">
    <property type="entry name" value="Acyl-CoA N-acyltransferases (Nat)"/>
    <property type="match status" value="1"/>
</dbReference>
<feature type="region of interest" description="Disordered" evidence="1">
    <location>
        <begin position="225"/>
        <end position="248"/>
    </location>
</feature>
<proteinExistence type="predicted"/>
<feature type="region of interest" description="Disordered" evidence="1">
    <location>
        <begin position="1"/>
        <end position="26"/>
    </location>
</feature>
<protein>
    <submittedName>
        <fullName evidence="2">GNAT family acetyltransferase</fullName>
    </submittedName>
</protein>
<dbReference type="Proteomes" id="UP001224412">
    <property type="component" value="Unassembled WGS sequence"/>
</dbReference>